<dbReference type="EMBL" id="GBRH01228368">
    <property type="protein sequence ID" value="JAD69527.1"/>
    <property type="molecule type" value="Transcribed_RNA"/>
</dbReference>
<protein>
    <submittedName>
        <fullName evidence="1">Uncharacterized protein</fullName>
    </submittedName>
</protein>
<evidence type="ECO:0000313" key="1">
    <source>
        <dbReference type="EMBL" id="JAD69527.1"/>
    </source>
</evidence>
<accession>A0A0A9CDF7</accession>
<organism evidence="1">
    <name type="scientific">Arundo donax</name>
    <name type="common">Giant reed</name>
    <name type="synonym">Donax arundinaceus</name>
    <dbReference type="NCBI Taxonomy" id="35708"/>
    <lineage>
        <taxon>Eukaryota</taxon>
        <taxon>Viridiplantae</taxon>
        <taxon>Streptophyta</taxon>
        <taxon>Embryophyta</taxon>
        <taxon>Tracheophyta</taxon>
        <taxon>Spermatophyta</taxon>
        <taxon>Magnoliopsida</taxon>
        <taxon>Liliopsida</taxon>
        <taxon>Poales</taxon>
        <taxon>Poaceae</taxon>
        <taxon>PACMAD clade</taxon>
        <taxon>Arundinoideae</taxon>
        <taxon>Arundineae</taxon>
        <taxon>Arundo</taxon>
    </lineage>
</organism>
<reference evidence="1" key="1">
    <citation type="submission" date="2014-09" db="EMBL/GenBank/DDBJ databases">
        <authorList>
            <person name="Magalhaes I.L.F."/>
            <person name="Oliveira U."/>
            <person name="Santos F.R."/>
            <person name="Vidigal T.H.D.A."/>
            <person name="Brescovit A.D."/>
            <person name="Santos A.J."/>
        </authorList>
    </citation>
    <scope>NUCLEOTIDE SEQUENCE</scope>
    <source>
        <tissue evidence="1">Shoot tissue taken approximately 20 cm above the soil surface</tissue>
    </source>
</reference>
<reference evidence="1" key="2">
    <citation type="journal article" date="2015" name="Data Brief">
        <title>Shoot transcriptome of the giant reed, Arundo donax.</title>
        <authorList>
            <person name="Barrero R.A."/>
            <person name="Guerrero F.D."/>
            <person name="Moolhuijzen P."/>
            <person name="Goolsby J.A."/>
            <person name="Tidwell J."/>
            <person name="Bellgard S.E."/>
            <person name="Bellgard M.I."/>
        </authorList>
    </citation>
    <scope>NUCLEOTIDE SEQUENCE</scope>
    <source>
        <tissue evidence="1">Shoot tissue taken approximately 20 cm above the soil surface</tissue>
    </source>
</reference>
<sequence>MVWTHTTQAPRSACA</sequence>
<proteinExistence type="predicted"/>
<name>A0A0A9CDF7_ARUDO</name>